<dbReference type="PANTHER" id="PTHR35339:SF2">
    <property type="entry name" value="DUF2264 DOMAIN-CONTAINING PROTEIN-RELATED"/>
    <property type="match status" value="1"/>
</dbReference>
<accession>A0A9P5L9P9</accession>
<dbReference type="PANTHER" id="PTHR35339">
    <property type="entry name" value="LINALOOL DEHYDRATASE_ISOMERASE DOMAIN-CONTAINING PROTEIN"/>
    <property type="match status" value="1"/>
</dbReference>
<dbReference type="AlphaFoldDB" id="A0A9P5L9P9"/>
<name>A0A9P5L9P9_9HYPO</name>
<keyword evidence="3" id="KW-1185">Reference proteome</keyword>
<dbReference type="Pfam" id="PF10022">
    <property type="entry name" value="DUF2264"/>
    <property type="match status" value="1"/>
</dbReference>
<organism evidence="2 3">
    <name type="scientific">Cylindrodendrum hubeiense</name>
    <dbReference type="NCBI Taxonomy" id="595255"/>
    <lineage>
        <taxon>Eukaryota</taxon>
        <taxon>Fungi</taxon>
        <taxon>Dikarya</taxon>
        <taxon>Ascomycota</taxon>
        <taxon>Pezizomycotina</taxon>
        <taxon>Sordariomycetes</taxon>
        <taxon>Hypocreomycetidae</taxon>
        <taxon>Hypocreales</taxon>
        <taxon>Nectriaceae</taxon>
        <taxon>Cylindrodendrum</taxon>
    </lineage>
</organism>
<evidence type="ECO:0000313" key="3">
    <source>
        <dbReference type="Proteomes" id="UP000722485"/>
    </source>
</evidence>
<dbReference type="InterPro" id="IPR016624">
    <property type="entry name" value="UCP014753"/>
</dbReference>
<dbReference type="OrthoDB" id="5150166at2759"/>
<evidence type="ECO:0000259" key="1">
    <source>
        <dbReference type="Pfam" id="PF10022"/>
    </source>
</evidence>
<dbReference type="PIRSF" id="PIRSF014753">
    <property type="entry name" value="UCP014753"/>
    <property type="match status" value="1"/>
</dbReference>
<dbReference type="InterPro" id="IPR049349">
    <property type="entry name" value="DUF2264_N"/>
</dbReference>
<comment type="caution">
    <text evidence="2">The sequence shown here is derived from an EMBL/GenBank/DDBJ whole genome shotgun (WGS) entry which is preliminary data.</text>
</comment>
<dbReference type="Proteomes" id="UP000722485">
    <property type="component" value="Unassembled WGS sequence"/>
</dbReference>
<dbReference type="EMBL" id="JAANBB010000176">
    <property type="protein sequence ID" value="KAF7547510.1"/>
    <property type="molecule type" value="Genomic_DNA"/>
</dbReference>
<gene>
    <name evidence="2" type="ORF">G7Z17_g7673</name>
</gene>
<feature type="domain" description="DUF2264" evidence="1">
    <location>
        <begin position="14"/>
        <end position="262"/>
    </location>
</feature>
<proteinExistence type="predicted"/>
<protein>
    <recommendedName>
        <fullName evidence="1">DUF2264 domain-containing protein</fullName>
    </recommendedName>
</protein>
<reference evidence="2" key="1">
    <citation type="submission" date="2020-03" db="EMBL/GenBank/DDBJ databases">
        <title>Draft Genome Sequence of Cylindrodendrum hubeiense.</title>
        <authorList>
            <person name="Buettner E."/>
            <person name="Kellner H."/>
        </authorList>
    </citation>
    <scope>NUCLEOTIDE SEQUENCE</scope>
    <source>
        <strain evidence="2">IHI 201604</strain>
    </source>
</reference>
<evidence type="ECO:0000313" key="2">
    <source>
        <dbReference type="EMBL" id="KAF7547510.1"/>
    </source>
</evidence>
<sequence>MTGLTGFTDNPFKSRSDLVRAATALIGPLIPYKSSNGARVKLRPSTYAAFDDVAAQLEGFARPLWAIAAIVDDTSTSINPGLKCWLHGLQAGVDPENLDFWGDVGPFDQRMVEMESIAFALLASPDDVTSTLSDTSKENLKRWLLQINDHAMPKSNWRWFRILVNLALSKVLGVPHSELKQRTDQDFALLDEFYLGEGWSSDGLWGDERKQADYYSGSFAIQFAQLLYVCFAEGDEERVERYRLQARELAAVFWRYFEINGMDHPVVER</sequence>